<evidence type="ECO:0000256" key="3">
    <source>
        <dbReference type="SAM" id="Phobius"/>
    </source>
</evidence>
<sequence>MSADQPTPEEKPTTDPKGTAKPTAKADQTAKPSASSKPKARAHAKQGGIGRWVALFVVLLVLGAAGVGGWFGWQQWTHWQDINQARQQSLNDLQNQLAQQASQLQSLEQALAQVDQRQQGVQGNLEDTQRNLVALAQQVNADSGLQESDVQRLEIEYLLRTARHLSQLTGDLAQASSLLQQADRMLAEINEIAYLPAREALAQDLQALRNAPMPDIDGIYFELRALEQGARQWQWWPESSRSPNTDAAAPSPDDANTDAERPWYERMGHELRSLVTVRYRGDLAQARLTPDEFNQMRAQFRLLLQQAQVAALQRNQLLYESSLEQAQEWLSDTGAQVPNLAAVQTQLDQLRAINIDVVVPEIDRALAVLRAIANRTGDDANAGDDE</sequence>
<keyword evidence="3" id="KW-0812">Transmembrane</keyword>
<protein>
    <submittedName>
        <fullName evidence="4">Uroporphyrinogen-III C-methyltransferase</fullName>
        <ecNumber evidence="4">2.1.1.107</ecNumber>
    </submittedName>
</protein>
<feature type="transmembrane region" description="Helical" evidence="3">
    <location>
        <begin position="49"/>
        <end position="73"/>
    </location>
</feature>
<dbReference type="EMBL" id="CP101717">
    <property type="protein sequence ID" value="WLD58703.1"/>
    <property type="molecule type" value="Genomic_DNA"/>
</dbReference>
<dbReference type="EC" id="2.1.1.107" evidence="4"/>
<keyword evidence="4" id="KW-0808">Transferase</keyword>
<keyword evidence="3" id="KW-0472">Membrane</keyword>
<dbReference type="PANTHER" id="PTHR38043:SF1">
    <property type="entry name" value="PROTEIN HEMX"/>
    <property type="match status" value="1"/>
</dbReference>
<feature type="coiled-coil region" evidence="1">
    <location>
        <begin position="83"/>
        <end position="124"/>
    </location>
</feature>
<feature type="region of interest" description="Disordered" evidence="2">
    <location>
        <begin position="235"/>
        <end position="262"/>
    </location>
</feature>
<dbReference type="GO" id="GO:0004851">
    <property type="term" value="F:uroporphyrin-III C-methyltransferase activity"/>
    <property type="evidence" value="ECO:0007669"/>
    <property type="project" value="UniProtKB-EC"/>
</dbReference>
<accession>A0AB38YHB5</accession>
<organism evidence="4">
    <name type="scientific">Salinispirillum sp. LH 10-3-1</name>
    <dbReference type="NCBI Taxonomy" id="2952525"/>
    <lineage>
        <taxon>Bacteria</taxon>
        <taxon>Pseudomonadati</taxon>
        <taxon>Pseudomonadota</taxon>
        <taxon>Gammaproteobacteria</taxon>
        <taxon>Oceanospirillales</taxon>
        <taxon>Saccharospirillaceae</taxon>
        <taxon>Salinispirillum</taxon>
    </lineage>
</organism>
<dbReference type="Pfam" id="PF04375">
    <property type="entry name" value="HemX"/>
    <property type="match status" value="1"/>
</dbReference>
<name>A0AB38YHB5_9GAMM</name>
<dbReference type="InterPro" id="IPR007470">
    <property type="entry name" value="HemX"/>
</dbReference>
<evidence type="ECO:0000256" key="2">
    <source>
        <dbReference type="SAM" id="MobiDB-lite"/>
    </source>
</evidence>
<keyword evidence="3" id="KW-1133">Transmembrane helix</keyword>
<dbReference type="AlphaFoldDB" id="A0AB38YHB5"/>
<dbReference type="PANTHER" id="PTHR38043">
    <property type="entry name" value="PROTEIN HEMX"/>
    <property type="match status" value="1"/>
</dbReference>
<keyword evidence="4" id="KW-0489">Methyltransferase</keyword>
<reference evidence="4" key="1">
    <citation type="submission" date="2022-07" db="EMBL/GenBank/DDBJ databases">
        <title>Complete genome sequence of Salinispirillum sp. LH10-3-1 capable of multiple carbohydrate inversion isolated from a soda lake.</title>
        <authorList>
            <person name="Liu J."/>
            <person name="Zhai Y."/>
            <person name="Zhang H."/>
            <person name="Yang H."/>
            <person name="Qu J."/>
            <person name="Li J."/>
        </authorList>
    </citation>
    <scope>NUCLEOTIDE SEQUENCE</scope>
    <source>
        <strain evidence="4">LH 10-3-1</strain>
    </source>
</reference>
<evidence type="ECO:0000313" key="4">
    <source>
        <dbReference type="EMBL" id="WLD58703.1"/>
    </source>
</evidence>
<keyword evidence="1" id="KW-0175">Coiled coil</keyword>
<dbReference type="GO" id="GO:0032259">
    <property type="term" value="P:methylation"/>
    <property type="evidence" value="ECO:0007669"/>
    <property type="project" value="UniProtKB-KW"/>
</dbReference>
<dbReference type="RefSeq" id="WP_304995989.1">
    <property type="nucleotide sequence ID" value="NZ_CP101717.1"/>
</dbReference>
<proteinExistence type="predicted"/>
<gene>
    <name evidence="4" type="ORF">NFC81_02630</name>
</gene>
<evidence type="ECO:0000256" key="1">
    <source>
        <dbReference type="SAM" id="Coils"/>
    </source>
</evidence>
<feature type="region of interest" description="Disordered" evidence="2">
    <location>
        <begin position="1"/>
        <end position="43"/>
    </location>
</feature>